<dbReference type="EMBL" id="LRGB01003123">
    <property type="protein sequence ID" value="KZS04300.1"/>
    <property type="molecule type" value="Genomic_DNA"/>
</dbReference>
<gene>
    <name evidence="1" type="ORF">APZ42_032585</name>
</gene>
<name>A0A164LP05_9CRUS</name>
<dbReference type="Proteomes" id="UP000076858">
    <property type="component" value="Unassembled WGS sequence"/>
</dbReference>
<organism evidence="1 2">
    <name type="scientific">Daphnia magna</name>
    <dbReference type="NCBI Taxonomy" id="35525"/>
    <lineage>
        <taxon>Eukaryota</taxon>
        <taxon>Metazoa</taxon>
        <taxon>Ecdysozoa</taxon>
        <taxon>Arthropoda</taxon>
        <taxon>Crustacea</taxon>
        <taxon>Branchiopoda</taxon>
        <taxon>Diplostraca</taxon>
        <taxon>Cladocera</taxon>
        <taxon>Anomopoda</taxon>
        <taxon>Daphniidae</taxon>
        <taxon>Daphnia</taxon>
    </lineage>
</organism>
<sequence>MKMGKIRGQSYDTLCVRAQSFSCVCTTAPSPGRVITFFLSSFVKRTKWPTI</sequence>
<comment type="caution">
    <text evidence="1">The sequence shown here is derived from an EMBL/GenBank/DDBJ whole genome shotgun (WGS) entry which is preliminary data.</text>
</comment>
<evidence type="ECO:0000313" key="2">
    <source>
        <dbReference type="Proteomes" id="UP000076858"/>
    </source>
</evidence>
<dbReference type="AlphaFoldDB" id="A0A164LP05"/>
<proteinExistence type="predicted"/>
<reference evidence="1 2" key="1">
    <citation type="submission" date="2016-03" db="EMBL/GenBank/DDBJ databases">
        <title>EvidentialGene: Evidence-directed Construction of Genes on Genomes.</title>
        <authorList>
            <person name="Gilbert D.G."/>
            <person name="Choi J.-H."/>
            <person name="Mockaitis K."/>
            <person name="Colbourne J."/>
            <person name="Pfrender M."/>
        </authorList>
    </citation>
    <scope>NUCLEOTIDE SEQUENCE [LARGE SCALE GENOMIC DNA]</scope>
    <source>
        <strain evidence="1 2">Xinb3</strain>
        <tissue evidence="1">Complete organism</tissue>
    </source>
</reference>
<protein>
    <submittedName>
        <fullName evidence="1">Uncharacterized protein</fullName>
    </submittedName>
</protein>
<keyword evidence="2" id="KW-1185">Reference proteome</keyword>
<accession>A0A164LP05</accession>
<evidence type="ECO:0000313" key="1">
    <source>
        <dbReference type="EMBL" id="KZS04300.1"/>
    </source>
</evidence>